<dbReference type="Pfam" id="PF01551">
    <property type="entry name" value="Peptidase_M23"/>
    <property type="match status" value="1"/>
</dbReference>
<reference evidence="5" key="1">
    <citation type="journal article" date="2019" name="Int. J. Syst. Evol. Microbiol.">
        <title>The Global Catalogue of Microorganisms (GCM) 10K type strain sequencing project: providing services to taxonomists for standard genome sequencing and annotation.</title>
        <authorList>
            <consortium name="The Broad Institute Genomics Platform"/>
            <consortium name="The Broad Institute Genome Sequencing Center for Infectious Disease"/>
            <person name="Wu L."/>
            <person name="Ma J."/>
        </authorList>
    </citation>
    <scope>NUCLEOTIDE SEQUENCE [LARGE SCALE GENOMIC DNA]</scope>
    <source>
        <strain evidence="5">CGMCC 4.7382</strain>
    </source>
</reference>
<name>A0ABW2KCU1_9ACTN</name>
<evidence type="ECO:0000256" key="1">
    <source>
        <dbReference type="ARBA" id="ARBA00022729"/>
    </source>
</evidence>
<dbReference type="EMBL" id="JBHTBH010000003">
    <property type="protein sequence ID" value="MFC7327871.1"/>
    <property type="molecule type" value="Genomic_DNA"/>
</dbReference>
<dbReference type="RefSeq" id="WP_379870380.1">
    <property type="nucleotide sequence ID" value="NZ_JBHTBH010000003.1"/>
</dbReference>
<keyword evidence="1 2" id="KW-0732">Signal</keyword>
<feature type="domain" description="M23ase beta-sheet core" evidence="3">
    <location>
        <begin position="57"/>
        <end position="153"/>
    </location>
</feature>
<dbReference type="InterPro" id="IPR011055">
    <property type="entry name" value="Dup_hybrid_motif"/>
</dbReference>
<sequence length="187" mass="19217">MRTVLRLVVLVLSLLLPCAHPAAALARTEAWGWPLAGEAPPQVVRAFAPPPRPWLAGHRGVDLAAPPGAEVRAAGAGRVAFAGSVAGTPVITVAHGALRTTYLPVQPAVRRGDRVGVGDVLGTLAGPPGSTAHCAPRSCLHWGLLRGREYLDPLALLGRGEVRLLPVATGPGCGPDTVVQARGCAWS</sequence>
<organism evidence="4 5">
    <name type="scientific">Marinactinospora rubrisoli</name>
    <dbReference type="NCBI Taxonomy" id="2715399"/>
    <lineage>
        <taxon>Bacteria</taxon>
        <taxon>Bacillati</taxon>
        <taxon>Actinomycetota</taxon>
        <taxon>Actinomycetes</taxon>
        <taxon>Streptosporangiales</taxon>
        <taxon>Nocardiopsidaceae</taxon>
        <taxon>Marinactinospora</taxon>
    </lineage>
</organism>
<dbReference type="Proteomes" id="UP001596540">
    <property type="component" value="Unassembled WGS sequence"/>
</dbReference>
<dbReference type="InterPro" id="IPR050570">
    <property type="entry name" value="Cell_wall_metabolism_enzyme"/>
</dbReference>
<keyword evidence="4" id="KW-0378">Hydrolase</keyword>
<dbReference type="CDD" id="cd12797">
    <property type="entry name" value="M23_peptidase"/>
    <property type="match status" value="1"/>
</dbReference>
<dbReference type="SUPFAM" id="SSF51261">
    <property type="entry name" value="Duplicated hybrid motif"/>
    <property type="match status" value="1"/>
</dbReference>
<gene>
    <name evidence="4" type="ORF">ACFQRF_08955</name>
</gene>
<accession>A0ABW2KCU1</accession>
<evidence type="ECO:0000313" key="5">
    <source>
        <dbReference type="Proteomes" id="UP001596540"/>
    </source>
</evidence>
<dbReference type="PANTHER" id="PTHR21666">
    <property type="entry name" value="PEPTIDASE-RELATED"/>
    <property type="match status" value="1"/>
</dbReference>
<keyword evidence="5" id="KW-1185">Reference proteome</keyword>
<feature type="chain" id="PRO_5047461931" evidence="2">
    <location>
        <begin position="23"/>
        <end position="187"/>
    </location>
</feature>
<proteinExistence type="predicted"/>
<comment type="caution">
    <text evidence="4">The sequence shown here is derived from an EMBL/GenBank/DDBJ whole genome shotgun (WGS) entry which is preliminary data.</text>
</comment>
<evidence type="ECO:0000259" key="3">
    <source>
        <dbReference type="Pfam" id="PF01551"/>
    </source>
</evidence>
<dbReference type="PANTHER" id="PTHR21666:SF289">
    <property type="entry name" value="L-ALA--D-GLU ENDOPEPTIDASE"/>
    <property type="match status" value="1"/>
</dbReference>
<evidence type="ECO:0000313" key="4">
    <source>
        <dbReference type="EMBL" id="MFC7327871.1"/>
    </source>
</evidence>
<feature type="signal peptide" evidence="2">
    <location>
        <begin position="1"/>
        <end position="22"/>
    </location>
</feature>
<evidence type="ECO:0000256" key="2">
    <source>
        <dbReference type="SAM" id="SignalP"/>
    </source>
</evidence>
<dbReference type="Gene3D" id="2.70.70.10">
    <property type="entry name" value="Glucose Permease (Domain IIA)"/>
    <property type="match status" value="1"/>
</dbReference>
<protein>
    <submittedName>
        <fullName evidence="4">Murein hydrolase activator EnvC family protein</fullName>
    </submittedName>
</protein>
<dbReference type="InterPro" id="IPR016047">
    <property type="entry name" value="M23ase_b-sheet_dom"/>
</dbReference>
<dbReference type="GO" id="GO:0016787">
    <property type="term" value="F:hydrolase activity"/>
    <property type="evidence" value="ECO:0007669"/>
    <property type="project" value="UniProtKB-KW"/>
</dbReference>